<proteinExistence type="predicted"/>
<evidence type="ECO:0000313" key="2">
    <source>
        <dbReference type="Proteomes" id="UP000032210"/>
    </source>
</evidence>
<dbReference type="AlphaFoldDB" id="A0A0D0TLV7"/>
<comment type="caution">
    <text evidence="1">The sequence shown here is derived from an EMBL/GenBank/DDBJ whole genome shotgun (WGS) entry which is preliminary data.</text>
</comment>
<gene>
    <name evidence="1" type="ORF">PFLU3_16320</name>
</gene>
<name>A0A0D0TLV7_PSEFL</name>
<dbReference type="Proteomes" id="UP000032210">
    <property type="component" value="Unassembled WGS sequence"/>
</dbReference>
<reference evidence="1 2" key="1">
    <citation type="submission" date="2015-01" db="EMBL/GenBank/DDBJ databases">
        <title>Genome sequence of the beneficial rhizobacterium Pseudomonas fluorescens 2-79.</title>
        <authorList>
            <person name="Thuermer A."/>
            <person name="Daniel R."/>
        </authorList>
    </citation>
    <scope>NUCLEOTIDE SEQUENCE [LARGE SCALE GENOMIC DNA]</scope>
    <source>
        <strain evidence="1 2">2-79</strain>
    </source>
</reference>
<dbReference type="PATRIC" id="fig|294.125.peg.1680"/>
<dbReference type="EMBL" id="JXCQ01000010">
    <property type="protein sequence ID" value="KIR22949.1"/>
    <property type="molecule type" value="Genomic_DNA"/>
</dbReference>
<dbReference type="RefSeq" id="WP_043047716.1">
    <property type="nucleotide sequence ID" value="NZ_JXCQ01000010.1"/>
</dbReference>
<accession>A0A0D0TLV7</accession>
<evidence type="ECO:0000313" key="1">
    <source>
        <dbReference type="EMBL" id="KIR22949.1"/>
    </source>
</evidence>
<protein>
    <submittedName>
        <fullName evidence="1">Uncharacterized protein</fullName>
    </submittedName>
</protein>
<organism evidence="1 2">
    <name type="scientific">Pseudomonas fluorescens</name>
    <dbReference type="NCBI Taxonomy" id="294"/>
    <lineage>
        <taxon>Bacteria</taxon>
        <taxon>Pseudomonadati</taxon>
        <taxon>Pseudomonadota</taxon>
        <taxon>Gammaproteobacteria</taxon>
        <taxon>Pseudomonadales</taxon>
        <taxon>Pseudomonadaceae</taxon>
        <taxon>Pseudomonas</taxon>
    </lineage>
</organism>
<sequence length="93" mass="10538">MHYIPDPSKAVDYKRLFLEKDGIEACGHYIANKWNVQHVLTFPNAPNKLLNLVLSGYTEPQAHVALYADFGFAILLYIPQEKAKPAPKTKRKA</sequence>